<keyword evidence="3" id="KW-1185">Reference proteome</keyword>
<dbReference type="SUPFAM" id="SSF51735">
    <property type="entry name" value="NAD(P)-binding Rossmann-fold domains"/>
    <property type="match status" value="1"/>
</dbReference>
<dbReference type="PROSITE" id="PS01162">
    <property type="entry name" value="QOR_ZETA_CRYSTAL"/>
    <property type="match status" value="1"/>
</dbReference>
<dbReference type="Gene3D" id="3.40.50.720">
    <property type="entry name" value="NAD(P)-binding Rossmann-like Domain"/>
    <property type="match status" value="1"/>
</dbReference>
<dbReference type="CDD" id="cd08267">
    <property type="entry name" value="MDR1"/>
    <property type="match status" value="1"/>
</dbReference>
<feature type="domain" description="Enoyl reductase (ER)" evidence="1">
    <location>
        <begin position="25"/>
        <end position="331"/>
    </location>
</feature>
<proteinExistence type="predicted"/>
<protein>
    <submittedName>
        <fullName evidence="2">NAD(P)-dependent alcohol dehydrogenase</fullName>
    </submittedName>
</protein>
<dbReference type="Gene3D" id="3.90.180.10">
    <property type="entry name" value="Medium-chain alcohol dehydrogenases, catalytic domain"/>
    <property type="match status" value="1"/>
</dbReference>
<sequence length="332" mass="35707">MKTANTLAPVQADRQMRAIVQTEYGSADVLRLEEIDKPVVPDNGVLVRVYAASVDAGNCHLMRGTPFPIRLIFGGILKPKIKILGTAVAGRVEAIGKDVTQFQPDDEVFGDLSECGFGAFAEYVCATEAALVMKPVNATFEEAATVPVSALAALQGLRDVGQIQPGQKVLINGASGGVGSFAVQIAKAFGAKVTAVCSTKKMDMVRAIGADHVIDYTQVDVTKNGQHYDLILDAAAYRSVFDYLPALTPEGTYVLIGGSTAQFFQVMFLAPWISRTSRQKVKSLAAKPNQADLVTLRDLMVAGKIVPWIDRRYNLSEVPAAIRHLEQRQVVG</sequence>
<dbReference type="Pfam" id="PF08240">
    <property type="entry name" value="ADH_N"/>
    <property type="match status" value="1"/>
</dbReference>
<comment type="caution">
    <text evidence="2">The sequence shown here is derived from an EMBL/GenBank/DDBJ whole genome shotgun (WGS) entry which is preliminary data.</text>
</comment>
<accession>A0ABU8YMV6</accession>
<gene>
    <name evidence="2" type="ORF">WMG39_12940</name>
</gene>
<evidence type="ECO:0000259" key="1">
    <source>
        <dbReference type="SMART" id="SM00829"/>
    </source>
</evidence>
<dbReference type="EMBL" id="JBBLXS010000147">
    <property type="protein sequence ID" value="MEK0185742.1"/>
    <property type="molecule type" value="Genomic_DNA"/>
</dbReference>
<dbReference type="InterPro" id="IPR020843">
    <property type="entry name" value="ER"/>
</dbReference>
<dbReference type="InterPro" id="IPR050700">
    <property type="entry name" value="YIM1/Zinc_Alcohol_DH_Fams"/>
</dbReference>
<reference evidence="2 3" key="1">
    <citation type="journal article" date="2020" name="Harmful Algae">
        <title>Molecular and morphological characterization of a novel dihydroanatoxin-a producing Microcoleus species (cyanobacteria) from the Russian River, California, USA.</title>
        <authorList>
            <person name="Conklin K.Y."/>
            <person name="Stancheva R."/>
            <person name="Otten T.G."/>
            <person name="Fadness R."/>
            <person name="Boyer G.L."/>
            <person name="Read B."/>
            <person name="Zhang X."/>
            <person name="Sheath R.G."/>
        </authorList>
    </citation>
    <scope>NUCLEOTIDE SEQUENCE [LARGE SCALE GENOMIC DNA]</scope>
    <source>
        <strain evidence="2 3">PTRS2</strain>
    </source>
</reference>
<dbReference type="Proteomes" id="UP001384579">
    <property type="component" value="Unassembled WGS sequence"/>
</dbReference>
<dbReference type="Pfam" id="PF13602">
    <property type="entry name" value="ADH_zinc_N_2"/>
    <property type="match status" value="1"/>
</dbReference>
<dbReference type="PANTHER" id="PTHR11695:SF648">
    <property type="entry name" value="ZINC-BINDING OXIDOREDUCTASE"/>
    <property type="match status" value="1"/>
</dbReference>
<dbReference type="PANTHER" id="PTHR11695">
    <property type="entry name" value="ALCOHOL DEHYDROGENASE RELATED"/>
    <property type="match status" value="1"/>
</dbReference>
<dbReference type="InterPro" id="IPR011032">
    <property type="entry name" value="GroES-like_sf"/>
</dbReference>
<dbReference type="InterPro" id="IPR013154">
    <property type="entry name" value="ADH-like_N"/>
</dbReference>
<evidence type="ECO:0000313" key="3">
    <source>
        <dbReference type="Proteomes" id="UP001384579"/>
    </source>
</evidence>
<dbReference type="InterPro" id="IPR002364">
    <property type="entry name" value="Quin_OxRdtase/zeta-crystal_CS"/>
</dbReference>
<organism evidence="2 3">
    <name type="scientific">Microcoleus anatoxicus PTRS2</name>
    <dbReference type="NCBI Taxonomy" id="2705321"/>
    <lineage>
        <taxon>Bacteria</taxon>
        <taxon>Bacillati</taxon>
        <taxon>Cyanobacteriota</taxon>
        <taxon>Cyanophyceae</taxon>
        <taxon>Oscillatoriophycideae</taxon>
        <taxon>Oscillatoriales</taxon>
        <taxon>Microcoleaceae</taxon>
        <taxon>Microcoleus</taxon>
        <taxon>Microcoleus anatoxicus</taxon>
    </lineage>
</organism>
<dbReference type="SUPFAM" id="SSF50129">
    <property type="entry name" value="GroES-like"/>
    <property type="match status" value="1"/>
</dbReference>
<evidence type="ECO:0000313" key="2">
    <source>
        <dbReference type="EMBL" id="MEK0185742.1"/>
    </source>
</evidence>
<dbReference type="InterPro" id="IPR036291">
    <property type="entry name" value="NAD(P)-bd_dom_sf"/>
</dbReference>
<name>A0ABU8YMV6_9CYAN</name>
<dbReference type="RefSeq" id="WP_340518893.1">
    <property type="nucleotide sequence ID" value="NZ_JBBLXS010000147.1"/>
</dbReference>
<dbReference type="SMART" id="SM00829">
    <property type="entry name" value="PKS_ER"/>
    <property type="match status" value="1"/>
</dbReference>